<gene>
    <name evidence="1" type="ORF">SSABA_v1c00160</name>
</gene>
<sequence length="102" mass="11824">MPIFNFYGTNEEVVKKFAAKSSELALNLNAPEQAFSFWNITSISTNTNLVKIEIKWKKREEAMKAWVSDLLQNFFTQIDSKKETVVIFSEIDDNYYKSGKKS</sequence>
<dbReference type="Pfam" id="PF08921">
    <property type="entry name" value="DUF1904"/>
    <property type="match status" value="1"/>
</dbReference>
<name>W6A8D6_9MOLU</name>
<dbReference type="STRING" id="1276257.SSABA_v1c00160"/>
<dbReference type="SUPFAM" id="SSF55331">
    <property type="entry name" value="Tautomerase/MIF"/>
    <property type="match status" value="1"/>
</dbReference>
<proteinExistence type="predicted"/>
<dbReference type="EMBL" id="CP006934">
    <property type="protein sequence ID" value="AHI53428.1"/>
    <property type="molecule type" value="Genomic_DNA"/>
</dbReference>
<evidence type="ECO:0000313" key="1">
    <source>
        <dbReference type="EMBL" id="AHI53428.1"/>
    </source>
</evidence>
<evidence type="ECO:0000313" key="2">
    <source>
        <dbReference type="Proteomes" id="UP000019265"/>
    </source>
</evidence>
<dbReference type="KEGG" id="ssab:SSABA_v1c00160"/>
<dbReference type="InterPro" id="IPR015017">
    <property type="entry name" value="DUF1904"/>
</dbReference>
<dbReference type="PATRIC" id="fig|1276257.3.peg.16"/>
<dbReference type="AlphaFoldDB" id="W6A8D6"/>
<protein>
    <recommendedName>
        <fullName evidence="3">ABM domain-containing protein</fullName>
    </recommendedName>
</protein>
<dbReference type="RefSeq" id="WP_025250569.1">
    <property type="nucleotide sequence ID" value="NZ_CP006934.1"/>
</dbReference>
<dbReference type="InterPro" id="IPR014347">
    <property type="entry name" value="Tautomerase/MIF_sf"/>
</dbReference>
<dbReference type="Gene3D" id="3.30.429.10">
    <property type="entry name" value="Macrophage Migration Inhibitory Factor"/>
    <property type="match status" value="1"/>
</dbReference>
<dbReference type="Proteomes" id="UP000019265">
    <property type="component" value="Chromosome"/>
</dbReference>
<reference evidence="1 2" key="1">
    <citation type="journal article" date="2014" name="Genome Biol. Evol.">
        <title>Molecular evolution of the substrate utilization strategies and putative virulence factors in mosquito-associated Spiroplasma species.</title>
        <authorList>
            <person name="Chang T.H."/>
            <person name="Lo W.S."/>
            <person name="Ku C."/>
            <person name="Chen L.L."/>
            <person name="Kuo C.H."/>
        </authorList>
    </citation>
    <scope>NUCLEOTIDE SEQUENCE [LARGE SCALE GENOMIC DNA]</scope>
    <source>
        <strain evidence="1">Ar-1343</strain>
    </source>
</reference>
<accession>W6A8D6</accession>
<dbReference type="OrthoDB" id="389471at2"/>
<dbReference type="HOGENOM" id="CLU_176949_0_0_14"/>
<evidence type="ECO:0008006" key="3">
    <source>
        <dbReference type="Google" id="ProtNLM"/>
    </source>
</evidence>
<organism evidence="1 2">
    <name type="scientific">Spiroplasma sabaudiense Ar-1343</name>
    <dbReference type="NCBI Taxonomy" id="1276257"/>
    <lineage>
        <taxon>Bacteria</taxon>
        <taxon>Bacillati</taxon>
        <taxon>Mycoplasmatota</taxon>
        <taxon>Mollicutes</taxon>
        <taxon>Entomoplasmatales</taxon>
        <taxon>Spiroplasmataceae</taxon>
        <taxon>Spiroplasma</taxon>
    </lineage>
</organism>
<keyword evidence="2" id="KW-1185">Reference proteome</keyword>